<dbReference type="PANTHER" id="PTHR19878:SF17">
    <property type="entry name" value="TRANSDUCIN_WD40 REPEAT-LIKE SUPERFAMILY PROTEIN"/>
    <property type="match status" value="1"/>
</dbReference>
<sequence length="1565" mass="170222">MEWATVQHLDLRHVDRSSKLFQPHAATFHPTQALVSVAIGTHIIELDAYTGCKIASLDIGSPVVRMAYSPTVGHSVIAILEDCTIRSCDFDSEQTCVLHSPEKRMEQISTDTEVHLALTPLQPVVFFGFHKKMSVTVVGTVEGGKAPTKIKTDLKKPIVNLACHPRLPALYVAYQDGLIRAYNIHTYAVNYTLQLDNTIKLLGAGAFAFHPMLEWIFVGDRRGTLLAWDVSTERPLMIGITQVGSQPIISVAWLPMLRLLVTLSKDGSIQVWKTRVTVNPNRPPMQANFFEPAAIESIDIPRILSQQGGEAVYPLPRIKALEVHRKLNLAALLFASMSGGDNRKNRAAYTREGRKQLFAVLQSARGSSASVLKEKLSSLGSSGILADHQLQAQLQEHHLKGQSQLTISDIARKAFLYSHFMEGHTKTAPISRLPLITILDTKHHQISCFFSIPGNVEFHPKYIVYSKKQHLFLVVYESIGATNEIVMYWENMDSQLANSKATTVKGSDAAFVGPNENHFAILDEDKTGLSLYILPGAASQESLGKNGTIEENQSVDTDVASVKGPMQFMLESEVDRIFSTPLESTLMFASHGDQIGLAKLVQGYRLSTSDGHYISTKGEGRKSIKLKPSEIVLQVHWQETLRGFVAGILTTQRVLIVSADLDILANSSTKFDRGLPSFRSLLWIGPALLFSTTSAVCVLGWDGKVRTIVSISMPNAVLVGALNDRLLLANPTDINPRQKKKTEIKSCLVGLLEPLLIGFATMQQHFEQKLDLPEILYQITSRFDSLRITPRSLDILSRGSPVCGDLAVSLSQSGPQFTQVLRGIYAIKALRFSTALSALKDEFLRSRDYPRCPPTSHLFHRFRQLGYACIKYGQFDSAKETFEVVADYESMLDLFICHLNPSAMRRLAQKLEEEGADSDLRRFCERILRVRSTGWTQGIFANFAAESMVPKGSEWGGGNWEIKTPINLKSIPQWELAAEVMPYMRTDDGTIPSIVTDHIGVYLGLIKGRGNVVEVREDSLVKAFKADGGGVKANGLQAFVATTASNKPKGAPDGESKGDSLMGLETLSQQFSSSSAVDAQAKAEEEYKKSLYGAAADGSSSDEEGTSKTRRLHIRIRDKPVASSTVDLNKIKEATKQLGLPMSRTKSLTSSSPDLGLIVPQPAPTTSGTVTAPVVPVSSDPFGTNSLAQPASTSQPAPTVTGGGVTAGPIPEDFFQDTISSIQVAASLPPPGTILSRLGPNSQGAGSNNVPANQVNVAAADTIPSGGIPRQTAQQPVTYEPVGLPDGGIPPQSMPQSAALPQPQIQMTPQVPISSQPLDLSALEPPGSEILGKTPALPASPKAVRPGQVPRGAAAAFCFKTGLAHLEQNQLSDALSCFDEGFLALAKDQSRGADIKAQATICAQYKIAVTLLQEINRLQKVQGPSAISAKEEMSRLSRHLGSLPLLAKHRINCIRTAIKRNMDVQNFAYAKQMLELLLSKAPPGKQDELRSLIDMCVQRGLSNKSIDPLEDPSQFCAATLSRLSTIGYDVSLKDQMQLLDQSLRHLAEVNILATLPRIKGWSRGV</sequence>
<dbReference type="SUPFAM" id="SSF50978">
    <property type="entry name" value="WD40 repeat-like"/>
    <property type="match status" value="1"/>
</dbReference>
<dbReference type="GO" id="GO:0000045">
    <property type="term" value="P:autophagosome assembly"/>
    <property type="evidence" value="ECO:0007669"/>
    <property type="project" value="InterPro"/>
</dbReference>
<gene>
    <name evidence="2" type="ORF">FPE_LOCUS24913</name>
</gene>
<dbReference type="SMART" id="SM00320">
    <property type="entry name" value="WD40"/>
    <property type="match status" value="4"/>
</dbReference>
<dbReference type="InterPro" id="IPR015943">
    <property type="entry name" value="WD40/YVTN_repeat-like_dom_sf"/>
</dbReference>
<accession>A0AAD1ZXP4</accession>
<name>A0AAD1ZXP4_9LAMI</name>
<evidence type="ECO:0008006" key="4">
    <source>
        <dbReference type="Google" id="ProtNLM"/>
    </source>
</evidence>
<evidence type="ECO:0000256" key="1">
    <source>
        <dbReference type="SAM" id="MobiDB-lite"/>
    </source>
</evidence>
<evidence type="ECO:0000313" key="2">
    <source>
        <dbReference type="EMBL" id="CAI9777483.1"/>
    </source>
</evidence>
<dbReference type="InterPro" id="IPR001680">
    <property type="entry name" value="WD40_rpt"/>
</dbReference>
<dbReference type="PANTHER" id="PTHR19878">
    <property type="entry name" value="AUTOPHAGY PROTEIN 16-LIKE"/>
    <property type="match status" value="1"/>
</dbReference>
<dbReference type="Gene3D" id="2.130.10.10">
    <property type="entry name" value="YVTN repeat-like/Quinoprotein amine dehydrogenase"/>
    <property type="match status" value="1"/>
</dbReference>
<feature type="region of interest" description="Disordered" evidence="1">
    <location>
        <begin position="1092"/>
        <end position="1117"/>
    </location>
</feature>
<proteinExistence type="predicted"/>
<feature type="region of interest" description="Disordered" evidence="1">
    <location>
        <begin position="1278"/>
        <end position="1300"/>
    </location>
</feature>
<reference evidence="2" key="1">
    <citation type="submission" date="2023-05" db="EMBL/GenBank/DDBJ databases">
        <authorList>
            <person name="Huff M."/>
        </authorList>
    </citation>
    <scope>NUCLEOTIDE SEQUENCE</scope>
</reference>
<keyword evidence="3" id="KW-1185">Reference proteome</keyword>
<dbReference type="EMBL" id="OU503050">
    <property type="protein sequence ID" value="CAI9777483.1"/>
    <property type="molecule type" value="Genomic_DNA"/>
</dbReference>
<dbReference type="InterPro" id="IPR036322">
    <property type="entry name" value="WD40_repeat_dom_sf"/>
</dbReference>
<dbReference type="Proteomes" id="UP000834106">
    <property type="component" value="Chromosome 15"/>
</dbReference>
<evidence type="ECO:0000313" key="3">
    <source>
        <dbReference type="Proteomes" id="UP000834106"/>
    </source>
</evidence>
<organism evidence="2 3">
    <name type="scientific">Fraxinus pennsylvanica</name>
    <dbReference type="NCBI Taxonomy" id="56036"/>
    <lineage>
        <taxon>Eukaryota</taxon>
        <taxon>Viridiplantae</taxon>
        <taxon>Streptophyta</taxon>
        <taxon>Embryophyta</taxon>
        <taxon>Tracheophyta</taxon>
        <taxon>Spermatophyta</taxon>
        <taxon>Magnoliopsida</taxon>
        <taxon>eudicotyledons</taxon>
        <taxon>Gunneridae</taxon>
        <taxon>Pentapetalae</taxon>
        <taxon>asterids</taxon>
        <taxon>lamiids</taxon>
        <taxon>Lamiales</taxon>
        <taxon>Oleaceae</taxon>
        <taxon>Oleeae</taxon>
        <taxon>Fraxinus</taxon>
    </lineage>
</organism>
<dbReference type="FunFam" id="2.130.10.10:FF:000704">
    <property type="entry name" value="Transducin/WD40 repeat-like superfamily protein"/>
    <property type="match status" value="1"/>
</dbReference>
<protein>
    <recommendedName>
        <fullName evidence="4">Transducin/WD40 repeat-like superfamily protein</fullName>
    </recommendedName>
</protein>
<dbReference type="InterPro" id="IPR045160">
    <property type="entry name" value="ATG16"/>
</dbReference>